<accession>A0A645EHD4</accession>
<protein>
    <submittedName>
        <fullName evidence="1">Uncharacterized protein</fullName>
    </submittedName>
</protein>
<proteinExistence type="predicted"/>
<gene>
    <name evidence="1" type="ORF">SDC9_148550</name>
</gene>
<comment type="caution">
    <text evidence="1">The sequence shown here is derived from an EMBL/GenBank/DDBJ whole genome shotgun (WGS) entry which is preliminary data.</text>
</comment>
<evidence type="ECO:0000313" key="1">
    <source>
        <dbReference type="EMBL" id="MPN01341.1"/>
    </source>
</evidence>
<organism evidence="1">
    <name type="scientific">bioreactor metagenome</name>
    <dbReference type="NCBI Taxonomy" id="1076179"/>
    <lineage>
        <taxon>unclassified sequences</taxon>
        <taxon>metagenomes</taxon>
        <taxon>ecological metagenomes</taxon>
    </lineage>
</organism>
<dbReference type="EMBL" id="VSSQ01047362">
    <property type="protein sequence ID" value="MPN01341.1"/>
    <property type="molecule type" value="Genomic_DNA"/>
</dbReference>
<dbReference type="AlphaFoldDB" id="A0A645EHD4"/>
<sequence>MDRIKKIYKNLEDFFYANGFKEAIISGEKNYIKGNLYCVPICLEKIGFLIDYAHSLEEAQKNMHYDGAAVPLSESDEVIVAELKAEILEEMKEAGL</sequence>
<reference evidence="1" key="1">
    <citation type="submission" date="2019-08" db="EMBL/GenBank/DDBJ databases">
        <authorList>
            <person name="Kucharzyk K."/>
            <person name="Murdoch R.W."/>
            <person name="Higgins S."/>
            <person name="Loffler F."/>
        </authorList>
    </citation>
    <scope>NUCLEOTIDE SEQUENCE</scope>
</reference>
<name>A0A645EHD4_9ZZZZ</name>